<protein>
    <submittedName>
        <fullName evidence="1">U3 snoRNP protein</fullName>
    </submittedName>
</protein>
<organism evidence="1 2">
    <name type="scientific">Coemansia furcata</name>
    <dbReference type="NCBI Taxonomy" id="417177"/>
    <lineage>
        <taxon>Eukaryota</taxon>
        <taxon>Fungi</taxon>
        <taxon>Fungi incertae sedis</taxon>
        <taxon>Zoopagomycota</taxon>
        <taxon>Kickxellomycotina</taxon>
        <taxon>Kickxellomycetes</taxon>
        <taxon>Kickxellales</taxon>
        <taxon>Kickxellaceae</taxon>
        <taxon>Coemansia</taxon>
    </lineage>
</organism>
<feature type="non-terminal residue" evidence="1">
    <location>
        <position position="327"/>
    </location>
</feature>
<reference evidence="1" key="1">
    <citation type="submission" date="2022-07" db="EMBL/GenBank/DDBJ databases">
        <title>Phylogenomic reconstructions and comparative analyses of Kickxellomycotina fungi.</title>
        <authorList>
            <person name="Reynolds N.K."/>
            <person name="Stajich J.E."/>
            <person name="Barry K."/>
            <person name="Grigoriev I.V."/>
            <person name="Crous P."/>
            <person name="Smith M.E."/>
        </authorList>
    </citation>
    <scope>NUCLEOTIDE SEQUENCE</scope>
    <source>
        <strain evidence="1">CBS 102833</strain>
    </source>
</reference>
<sequence length="327" mass="37340">MKDTGIAPQLSTSGGANTHRFKSFRQRIDAIEINVARRIERDLDEPDEHGSYFAEAVSKWNELNCTKDYTEFLHRVRAYHQSLAQVLYHKDDIVCILEDYLSLDHELALEPMLDLVTTLARDLQEEVLPYYERLVRKIMPLIKSNTPEIVEAASNALAYLFKYLSKSLVDDLRPTFSLISPLLGVERQQSGVRRFAAESLSFLIRKLRGDALQKFVEHVIHALVECPAEQLVGFRDGIALLFFECMRSVKSQLHSRASGMLVALLRELYKEEYSGTRLESNDVYVLVVEVLKLCLHHADREAAEQLWSVLLDQFDAQARAVSEAEAV</sequence>
<dbReference type="EMBL" id="JANBUP010004373">
    <property type="protein sequence ID" value="KAJ2794210.1"/>
    <property type="molecule type" value="Genomic_DNA"/>
</dbReference>
<comment type="caution">
    <text evidence="1">The sequence shown here is derived from an EMBL/GenBank/DDBJ whole genome shotgun (WGS) entry which is preliminary data.</text>
</comment>
<proteinExistence type="predicted"/>
<keyword evidence="2" id="KW-1185">Reference proteome</keyword>
<dbReference type="Proteomes" id="UP001140096">
    <property type="component" value="Unassembled WGS sequence"/>
</dbReference>
<name>A0ACC1KSL0_9FUNG</name>
<evidence type="ECO:0000313" key="1">
    <source>
        <dbReference type="EMBL" id="KAJ2794210.1"/>
    </source>
</evidence>
<evidence type="ECO:0000313" key="2">
    <source>
        <dbReference type="Proteomes" id="UP001140096"/>
    </source>
</evidence>
<accession>A0ACC1KSL0</accession>
<gene>
    <name evidence="1" type="primary">UTP20_3</name>
    <name evidence="1" type="ORF">H4S07_006821</name>
</gene>